<gene>
    <name evidence="1" type="ORF">M440DRAFT_1060193</name>
</gene>
<accession>A0A2T4BVK0</accession>
<dbReference type="OrthoDB" id="10584749at2759"/>
<evidence type="ECO:0000313" key="2">
    <source>
        <dbReference type="Proteomes" id="UP000240760"/>
    </source>
</evidence>
<proteinExistence type="predicted"/>
<organism evidence="1 2">
    <name type="scientific">Trichoderma longibrachiatum ATCC 18648</name>
    <dbReference type="NCBI Taxonomy" id="983965"/>
    <lineage>
        <taxon>Eukaryota</taxon>
        <taxon>Fungi</taxon>
        <taxon>Dikarya</taxon>
        <taxon>Ascomycota</taxon>
        <taxon>Pezizomycotina</taxon>
        <taxon>Sordariomycetes</taxon>
        <taxon>Hypocreomycetidae</taxon>
        <taxon>Hypocreales</taxon>
        <taxon>Hypocreaceae</taxon>
        <taxon>Trichoderma</taxon>
    </lineage>
</organism>
<evidence type="ECO:0000313" key="1">
    <source>
        <dbReference type="EMBL" id="PTB73325.1"/>
    </source>
</evidence>
<dbReference type="AlphaFoldDB" id="A0A2T4BVK0"/>
<reference evidence="1 2" key="1">
    <citation type="submission" date="2016-07" db="EMBL/GenBank/DDBJ databases">
        <title>Multiple horizontal gene transfer events from other fungi enriched the ability of initially mycotrophic Trichoderma (Ascomycota) to feed on dead plant biomass.</title>
        <authorList>
            <consortium name="DOE Joint Genome Institute"/>
            <person name="Aerts A."/>
            <person name="Atanasova L."/>
            <person name="Chenthamara K."/>
            <person name="Zhang J."/>
            <person name="Grujic M."/>
            <person name="Henrissat B."/>
            <person name="Kuo A."/>
            <person name="Salamov A."/>
            <person name="Lipzen A."/>
            <person name="Labutti K."/>
            <person name="Barry K."/>
            <person name="Miao Y."/>
            <person name="Rahimi M.J."/>
            <person name="Shen Q."/>
            <person name="Grigoriev I.V."/>
            <person name="Kubicek C.P."/>
            <person name="Druzhinina I.S."/>
        </authorList>
    </citation>
    <scope>NUCLEOTIDE SEQUENCE [LARGE SCALE GENOMIC DNA]</scope>
    <source>
        <strain evidence="1 2">ATCC 18648</strain>
    </source>
</reference>
<sequence length="176" mass="18821">MGPRTPATTSKHALVACAGVSAPSAEPPVPVHLESHASTLNLSWREERMSRPATEALGSLHAFRVHCKSCSPLQTSMKSKCAVAVELECARRSSCFHGTPEPFRPIPSCRQRSANQCIGETDQPPCTCTSAGTYSYIPGVSSSASQAAVRLTAALPAQSRDILERQERCSADVRRS</sequence>
<dbReference type="EMBL" id="KZ679138">
    <property type="protein sequence ID" value="PTB73325.1"/>
    <property type="molecule type" value="Genomic_DNA"/>
</dbReference>
<name>A0A2T4BVK0_TRILO</name>
<keyword evidence="2" id="KW-1185">Reference proteome</keyword>
<dbReference type="Proteomes" id="UP000240760">
    <property type="component" value="Unassembled WGS sequence"/>
</dbReference>
<protein>
    <submittedName>
        <fullName evidence="1">Uncharacterized protein</fullName>
    </submittedName>
</protein>